<feature type="domain" description="Chitin-binding type-2" evidence="7">
    <location>
        <begin position="735"/>
        <end position="778"/>
    </location>
</feature>
<feature type="domain" description="Chitin-binding type-2" evidence="7">
    <location>
        <begin position="89"/>
        <end position="135"/>
    </location>
</feature>
<feature type="domain" description="Chitin-binding type-2" evidence="7">
    <location>
        <begin position="28"/>
        <end position="82"/>
    </location>
</feature>
<feature type="domain" description="Chitin-binding type-2" evidence="7">
    <location>
        <begin position="276"/>
        <end position="331"/>
    </location>
</feature>
<dbReference type="InterPro" id="IPR002557">
    <property type="entry name" value="Chitin-bd_dom"/>
</dbReference>
<feature type="domain" description="Chitin-binding type-2" evidence="7">
    <location>
        <begin position="981"/>
        <end position="1036"/>
    </location>
</feature>
<feature type="chain" id="PRO_5045395231" evidence="6">
    <location>
        <begin position="22"/>
        <end position="1036"/>
    </location>
</feature>
<keyword evidence="5" id="KW-0325">Glycoprotein</keyword>
<keyword evidence="1" id="KW-0147">Chitin-binding</keyword>
<dbReference type="InterPro" id="IPR051940">
    <property type="entry name" value="Chitin_bind-dev_reg"/>
</dbReference>
<dbReference type="SMART" id="SM00494">
    <property type="entry name" value="ChtBD2"/>
    <property type="match status" value="16"/>
</dbReference>
<organism evidence="8 9">
    <name type="scientific">Limulus polyphemus</name>
    <name type="common">Atlantic horseshoe crab</name>
    <dbReference type="NCBI Taxonomy" id="6850"/>
    <lineage>
        <taxon>Eukaryota</taxon>
        <taxon>Metazoa</taxon>
        <taxon>Ecdysozoa</taxon>
        <taxon>Arthropoda</taxon>
        <taxon>Chelicerata</taxon>
        <taxon>Merostomata</taxon>
        <taxon>Xiphosura</taxon>
        <taxon>Limulidae</taxon>
        <taxon>Limulus</taxon>
    </lineage>
</organism>
<dbReference type="InterPro" id="IPR036508">
    <property type="entry name" value="Chitin-bd_dom_sf"/>
</dbReference>
<evidence type="ECO:0000313" key="8">
    <source>
        <dbReference type="Proteomes" id="UP000694941"/>
    </source>
</evidence>
<keyword evidence="4" id="KW-1015">Disulfide bond</keyword>
<feature type="domain" description="Chitin-binding type-2" evidence="7">
    <location>
        <begin position="351"/>
        <end position="396"/>
    </location>
</feature>
<dbReference type="Pfam" id="PF01607">
    <property type="entry name" value="CBM_14"/>
    <property type="match status" value="16"/>
</dbReference>
<feature type="domain" description="Chitin-binding type-2" evidence="7">
    <location>
        <begin position="151"/>
        <end position="205"/>
    </location>
</feature>
<feature type="domain" description="Chitin-binding type-2" evidence="7">
    <location>
        <begin position="782"/>
        <end position="836"/>
    </location>
</feature>
<feature type="domain" description="Chitin-binding type-2" evidence="7">
    <location>
        <begin position="919"/>
        <end position="965"/>
    </location>
</feature>
<dbReference type="PANTHER" id="PTHR23301:SF0">
    <property type="entry name" value="CHITIN-BINDING TYPE-2 DOMAIN-CONTAINING PROTEIN-RELATED"/>
    <property type="match status" value="1"/>
</dbReference>
<keyword evidence="3" id="KW-0677">Repeat</keyword>
<feature type="domain" description="Chitin-binding type-2" evidence="7">
    <location>
        <begin position="229"/>
        <end position="275"/>
    </location>
</feature>
<feature type="domain" description="Chitin-binding type-2" evidence="7">
    <location>
        <begin position="482"/>
        <end position="522"/>
    </location>
</feature>
<feature type="domain" description="Chitin-binding type-2" evidence="7">
    <location>
        <begin position="656"/>
        <end position="708"/>
    </location>
</feature>
<feature type="domain" description="Chitin-binding type-2" evidence="7">
    <location>
        <begin position="403"/>
        <end position="458"/>
    </location>
</feature>
<evidence type="ECO:0000256" key="2">
    <source>
        <dbReference type="ARBA" id="ARBA00022729"/>
    </source>
</evidence>
<dbReference type="GeneID" id="106461282"/>
<feature type="signal peptide" evidence="6">
    <location>
        <begin position="1"/>
        <end position="21"/>
    </location>
</feature>
<name>A0ABM1SJQ6_LIMPO</name>
<evidence type="ECO:0000256" key="5">
    <source>
        <dbReference type="ARBA" id="ARBA00023180"/>
    </source>
</evidence>
<feature type="domain" description="Chitin-binding type-2" evidence="7">
    <location>
        <begin position="527"/>
        <end position="582"/>
    </location>
</feature>
<proteinExistence type="predicted"/>
<dbReference type="Proteomes" id="UP000694941">
    <property type="component" value="Unplaced"/>
</dbReference>
<evidence type="ECO:0000256" key="3">
    <source>
        <dbReference type="ARBA" id="ARBA00022737"/>
    </source>
</evidence>
<dbReference type="PANTHER" id="PTHR23301">
    <property type="entry name" value="CHITIN BINDING PERITROPHIN-A"/>
    <property type="match status" value="1"/>
</dbReference>
<evidence type="ECO:0000313" key="9">
    <source>
        <dbReference type="RefSeq" id="XP_022243862.1"/>
    </source>
</evidence>
<evidence type="ECO:0000259" key="7">
    <source>
        <dbReference type="PROSITE" id="PS50940"/>
    </source>
</evidence>
<evidence type="ECO:0000256" key="4">
    <source>
        <dbReference type="ARBA" id="ARBA00023157"/>
    </source>
</evidence>
<evidence type="ECO:0000256" key="6">
    <source>
        <dbReference type="SAM" id="SignalP"/>
    </source>
</evidence>
<evidence type="ECO:0000256" key="1">
    <source>
        <dbReference type="ARBA" id="ARBA00022669"/>
    </source>
</evidence>
<reference evidence="9" key="1">
    <citation type="submission" date="2025-08" db="UniProtKB">
        <authorList>
            <consortium name="RefSeq"/>
        </authorList>
    </citation>
    <scope>IDENTIFICATION</scope>
    <source>
        <tissue evidence="9">Muscle</tissue>
    </source>
</reference>
<dbReference type="PROSITE" id="PS50940">
    <property type="entry name" value="CHIT_BIND_II"/>
    <property type="match status" value="16"/>
</dbReference>
<dbReference type="SUPFAM" id="SSF57625">
    <property type="entry name" value="Invertebrate chitin-binding proteins"/>
    <property type="match status" value="16"/>
</dbReference>
<feature type="domain" description="Chitin-binding type-2" evidence="7">
    <location>
        <begin position="609"/>
        <end position="653"/>
    </location>
</feature>
<keyword evidence="2 6" id="KW-0732">Signal</keyword>
<sequence length="1036" mass="115927">MKSWMLLGAAIWGCLFSGSLALNNDDKEFSCPEKEGYYATPECNTYYDCKGGHGTRKTCPLGLHFSRITRMCDWPVFAGCDKDKTCHCLYPSPTNCSIYYLCTLGVPTKEYCAGGLYFDLDIGTCNLKENVQCDVTTTLKTTTITTVQPPVDDCIECGLFKDPENCRRFYQCSQGIRYHKWCSAGLHYNEHLKICDWPENACCGTNTSCSKPTPQPTQSQEGCNCECCFFPDEKDCAAYTYCEKGVLYKKRCSDGLYFNAKIGNCDLESNVDCQIDPKCPQPNGKYPIPGTTTYYLLCIKNIVRIEKCPEGLEFDPVTMCCTWPDTSQNKTVPGLIIYPAKKDCPCDCCAIPDPDDCTKFTLCINGNAIVQQCADGLLFNPKIENCDYAKNVDCNYKPTQPPAIQCEKPFGLFPHPSKCNQYIKCSYSIPDVKKCPSILHFNPNLRVCDWSWNAGCGKPYDKDPPPEGKCDCDCCMKPVSGDCAAYIRCENRNKYYGRCIGGLMFNPKIETCDFAENVDCGDKPDFGFKCNTIFGLFSHPNDCTKFIQCANWRPHVKDCPSGLHFNTVLKSCDWPCLARCDPNIPVCPTETTNTTVTTPGCSCDGCITPHPNDCSAYYICRNGQRELLYCPRGFQFNSKTKACDYPINVRCWKFICPLPDGMFKNDNDCGSFWHCSNGIPHFKDCPANLHWSVAGNRCEWPCLAKCDPVVPTCPPSTTLKPIDPWCPCSKCLSEDPFDCQAFFKCDNGVREKKYCPTGLYFNKNTKVCDHLHNVECPDIGDPCLCKAPKGKFILPEDCGKYVECINGIAFIRKCLWGHKFDRSRQICASTNDDCDIFGKSPICKKRNGLFSKTGDCTRFYLCSNGIAYLKSCPSSLYFNPHLKVCDWPKNVHECGVDRDNESTCDVTYNIKCPPCACRVPDLHDCGTFYQCTTNGIACKKTCPAGLRFNPMSMTCDLPKNYDCTLTASGERQEEEVNNKDTDVCRGQTSGMVRSPTNCSKFIHCSPAGPGQEQNCPAGLYFNENIQACDYKQNVNC</sequence>
<accession>A0ABM1SJQ6</accession>
<keyword evidence="8" id="KW-1185">Reference proteome</keyword>
<gene>
    <name evidence="9" type="primary">LOC106461282</name>
</gene>
<dbReference type="RefSeq" id="XP_022243862.1">
    <property type="nucleotide sequence ID" value="XM_022388154.1"/>
</dbReference>
<dbReference type="Gene3D" id="2.170.140.10">
    <property type="entry name" value="Chitin binding domain"/>
    <property type="match status" value="16"/>
</dbReference>
<protein>
    <submittedName>
        <fullName evidence="9">Fibrillin-1-like</fullName>
    </submittedName>
</protein>
<feature type="domain" description="Chitin-binding type-2" evidence="7">
    <location>
        <begin position="840"/>
        <end position="896"/>
    </location>
</feature>